<accession>A0A9P0DSY5</accession>
<keyword evidence="1" id="KW-0433">Leucine-rich repeat</keyword>
<sequence length="362" mass="42002">MIRVCLLTMIFVTQLSTIEAEGCDSFKNTSVGVIEEYMYREYLVNGCIEPEQFRSNDIKWARIKSDITGILRLGKNSIRNLPTLERVEIYAKDLQILESKAFSNLPSLLQLHIEQTSLEEIQRDVFNLIPNIKEIWLDKNKIDSIAGDAFSNLESLYLIDLSYNELIYWNKEWFANCPNLRVMMFDNNNIPTIPRRAFAALPKLKKISFEGNEITTIQPDAFRNLNDLQYLNLDLNRLTVIDEHAFPNNIYIKHLTINGNHLNYLPNKLLRKMSTGNISMDHNPWKCPCLERLNYWIYFTNANLQVRPQCKSPFAPICVVPQVLPGHSQTCQERVDKELTGRYIALLKNLSEPLLTRCARLD</sequence>
<organism evidence="4 5">
    <name type="scientific">Phaedon cochleariae</name>
    <name type="common">Mustard beetle</name>
    <dbReference type="NCBI Taxonomy" id="80249"/>
    <lineage>
        <taxon>Eukaryota</taxon>
        <taxon>Metazoa</taxon>
        <taxon>Ecdysozoa</taxon>
        <taxon>Arthropoda</taxon>
        <taxon>Hexapoda</taxon>
        <taxon>Insecta</taxon>
        <taxon>Pterygota</taxon>
        <taxon>Neoptera</taxon>
        <taxon>Endopterygota</taxon>
        <taxon>Coleoptera</taxon>
        <taxon>Polyphaga</taxon>
        <taxon>Cucujiformia</taxon>
        <taxon>Chrysomeloidea</taxon>
        <taxon>Chrysomelidae</taxon>
        <taxon>Chrysomelinae</taxon>
        <taxon>Chrysomelini</taxon>
        <taxon>Phaedon</taxon>
    </lineage>
</organism>
<dbReference type="InterPro" id="IPR032675">
    <property type="entry name" value="LRR_dom_sf"/>
</dbReference>
<keyword evidence="3" id="KW-0732">Signal</keyword>
<evidence type="ECO:0000313" key="5">
    <source>
        <dbReference type="Proteomes" id="UP001153737"/>
    </source>
</evidence>
<dbReference type="AlphaFoldDB" id="A0A9P0DSY5"/>
<dbReference type="Gene3D" id="3.80.10.10">
    <property type="entry name" value="Ribonuclease Inhibitor"/>
    <property type="match status" value="1"/>
</dbReference>
<dbReference type="OrthoDB" id="676979at2759"/>
<evidence type="ECO:0000256" key="3">
    <source>
        <dbReference type="SAM" id="SignalP"/>
    </source>
</evidence>
<dbReference type="Proteomes" id="UP001153737">
    <property type="component" value="Chromosome 4"/>
</dbReference>
<feature type="signal peptide" evidence="3">
    <location>
        <begin position="1"/>
        <end position="20"/>
    </location>
</feature>
<dbReference type="InterPro" id="IPR001611">
    <property type="entry name" value="Leu-rich_rpt"/>
</dbReference>
<dbReference type="InterPro" id="IPR050541">
    <property type="entry name" value="LRR_TM_domain-containing"/>
</dbReference>
<name>A0A9P0DSY5_PHACE</name>
<evidence type="ECO:0000313" key="4">
    <source>
        <dbReference type="EMBL" id="CAH1163273.1"/>
    </source>
</evidence>
<protein>
    <submittedName>
        <fullName evidence="4">Uncharacterized protein</fullName>
    </submittedName>
</protein>
<dbReference type="SMART" id="SM00369">
    <property type="entry name" value="LRR_TYP"/>
    <property type="match status" value="6"/>
</dbReference>
<keyword evidence="5" id="KW-1185">Reference proteome</keyword>
<dbReference type="PANTHER" id="PTHR24369:SF213">
    <property type="entry name" value="INSULIN LIKE GROWTH FACTOR BINDING PROTEIN ACID LABILE SUBUNIT"/>
    <property type="match status" value="1"/>
</dbReference>
<dbReference type="Pfam" id="PF13855">
    <property type="entry name" value="LRR_8"/>
    <property type="match status" value="1"/>
</dbReference>
<keyword evidence="2" id="KW-0677">Repeat</keyword>
<dbReference type="SUPFAM" id="SSF52058">
    <property type="entry name" value="L domain-like"/>
    <property type="match status" value="1"/>
</dbReference>
<reference evidence="4" key="1">
    <citation type="submission" date="2022-01" db="EMBL/GenBank/DDBJ databases">
        <authorList>
            <person name="King R."/>
        </authorList>
    </citation>
    <scope>NUCLEOTIDE SEQUENCE</scope>
</reference>
<dbReference type="PANTHER" id="PTHR24369">
    <property type="entry name" value="ANTIGEN BSP, PUTATIVE-RELATED"/>
    <property type="match status" value="1"/>
</dbReference>
<evidence type="ECO:0000256" key="1">
    <source>
        <dbReference type="ARBA" id="ARBA00022614"/>
    </source>
</evidence>
<dbReference type="GO" id="GO:0005886">
    <property type="term" value="C:plasma membrane"/>
    <property type="evidence" value="ECO:0007669"/>
    <property type="project" value="TreeGrafter"/>
</dbReference>
<evidence type="ECO:0000256" key="2">
    <source>
        <dbReference type="ARBA" id="ARBA00022737"/>
    </source>
</evidence>
<proteinExistence type="predicted"/>
<dbReference type="EMBL" id="OU896710">
    <property type="protein sequence ID" value="CAH1163273.1"/>
    <property type="molecule type" value="Genomic_DNA"/>
</dbReference>
<reference evidence="4" key="2">
    <citation type="submission" date="2022-10" db="EMBL/GenBank/DDBJ databases">
        <authorList>
            <consortium name="ENA_rothamsted_submissions"/>
            <consortium name="culmorum"/>
            <person name="King R."/>
        </authorList>
    </citation>
    <scope>NUCLEOTIDE SEQUENCE</scope>
</reference>
<feature type="chain" id="PRO_5040105162" evidence="3">
    <location>
        <begin position="21"/>
        <end position="362"/>
    </location>
</feature>
<dbReference type="InterPro" id="IPR003591">
    <property type="entry name" value="Leu-rich_rpt_typical-subtyp"/>
</dbReference>
<gene>
    <name evidence="4" type="ORF">PHAECO_LOCUS8459</name>
</gene>